<dbReference type="EMBL" id="BMLK01000003">
    <property type="protein sequence ID" value="GGN44149.1"/>
    <property type="molecule type" value="Genomic_DNA"/>
</dbReference>
<evidence type="ECO:0000313" key="2">
    <source>
        <dbReference type="EMBL" id="GGN44149.1"/>
    </source>
</evidence>
<dbReference type="PANTHER" id="PTHR43157:SF31">
    <property type="entry name" value="PHOSPHATIDYLINOSITOL-GLYCAN BIOSYNTHESIS CLASS F PROTEIN"/>
    <property type="match status" value="1"/>
</dbReference>
<accession>A0ABQ2JF92</accession>
<evidence type="ECO:0000313" key="3">
    <source>
        <dbReference type="Proteomes" id="UP000605099"/>
    </source>
</evidence>
<name>A0ABQ2JF92_9SPHN</name>
<dbReference type="InterPro" id="IPR002347">
    <property type="entry name" value="SDR_fam"/>
</dbReference>
<dbReference type="PANTHER" id="PTHR43157">
    <property type="entry name" value="PHOSPHATIDYLINOSITOL-GLYCAN BIOSYNTHESIS CLASS F PROTEIN-RELATED"/>
    <property type="match status" value="1"/>
</dbReference>
<dbReference type="PRINTS" id="PR00081">
    <property type="entry name" value="GDHRDH"/>
</dbReference>
<protein>
    <submittedName>
        <fullName evidence="2">Retinol dehydrogenase</fullName>
    </submittedName>
</protein>
<dbReference type="Pfam" id="PF00106">
    <property type="entry name" value="adh_short"/>
    <property type="match status" value="1"/>
</dbReference>
<dbReference type="SUPFAM" id="SSF51735">
    <property type="entry name" value="NAD(P)-binding Rossmann-fold domains"/>
    <property type="match status" value="1"/>
</dbReference>
<dbReference type="Proteomes" id="UP000605099">
    <property type="component" value="Unassembled WGS sequence"/>
</dbReference>
<dbReference type="Gene3D" id="3.40.50.720">
    <property type="entry name" value="NAD(P)-binding Rossmann-like Domain"/>
    <property type="match status" value="1"/>
</dbReference>
<comment type="caution">
    <text evidence="2">The sequence shown here is derived from an EMBL/GenBank/DDBJ whole genome shotgun (WGS) entry which is preliminary data.</text>
</comment>
<keyword evidence="1" id="KW-0560">Oxidoreductase</keyword>
<proteinExistence type="predicted"/>
<sequence>MAGQRVAVVTGASSGIGLEIARVLAADGMRVLCVGRNPLRCAAAEADLRADGGDVEMLRADLSLLSDVDRLADEIAARTDRVDVLVNNAGSMVAEQQMTFEGYEANFAANFIGPFVLTARLLPLMRKAAEDGPAGSVRIVNTSSDGSEMIPTLNLSDMQNLENWSPGAAYCSGKLANVLHVRALAPRIAGDGIVAHAFHPGTVDSNFFSHTPQSVRDAYGEQPKLSNAEGADTAVWLATADEPGRTSGFYWHQRALRDPNPMVEDAASVEAFWQAAEALAGRAGV</sequence>
<keyword evidence="3" id="KW-1185">Reference proteome</keyword>
<gene>
    <name evidence="2" type="ORF">GCM10011349_08970</name>
</gene>
<evidence type="ECO:0000256" key="1">
    <source>
        <dbReference type="ARBA" id="ARBA00023002"/>
    </source>
</evidence>
<dbReference type="InterPro" id="IPR036291">
    <property type="entry name" value="NAD(P)-bd_dom_sf"/>
</dbReference>
<dbReference type="RefSeq" id="WP_188818484.1">
    <property type="nucleotide sequence ID" value="NZ_BMLK01000003.1"/>
</dbReference>
<reference evidence="3" key="1">
    <citation type="journal article" date="2019" name="Int. J. Syst. Evol. Microbiol.">
        <title>The Global Catalogue of Microorganisms (GCM) 10K type strain sequencing project: providing services to taxonomists for standard genome sequencing and annotation.</title>
        <authorList>
            <consortium name="The Broad Institute Genomics Platform"/>
            <consortium name="The Broad Institute Genome Sequencing Center for Infectious Disease"/>
            <person name="Wu L."/>
            <person name="Ma J."/>
        </authorList>
    </citation>
    <scope>NUCLEOTIDE SEQUENCE [LARGE SCALE GENOMIC DNA]</scope>
    <source>
        <strain evidence="3">CGMCC 1.6784</strain>
    </source>
</reference>
<organism evidence="2 3">
    <name type="scientific">Novosphingobium indicum</name>
    <dbReference type="NCBI Taxonomy" id="462949"/>
    <lineage>
        <taxon>Bacteria</taxon>
        <taxon>Pseudomonadati</taxon>
        <taxon>Pseudomonadota</taxon>
        <taxon>Alphaproteobacteria</taxon>
        <taxon>Sphingomonadales</taxon>
        <taxon>Sphingomonadaceae</taxon>
        <taxon>Novosphingobium</taxon>
    </lineage>
</organism>